<keyword evidence="3" id="KW-1185">Reference proteome</keyword>
<dbReference type="RefSeq" id="XP_038746349.1">
    <property type="nucleotide sequence ID" value="XM_038888452.1"/>
</dbReference>
<evidence type="ECO:0008006" key="4">
    <source>
        <dbReference type="Google" id="ProtNLM"/>
    </source>
</evidence>
<feature type="signal peptide" evidence="1">
    <location>
        <begin position="1"/>
        <end position="20"/>
    </location>
</feature>
<dbReference type="AlphaFoldDB" id="A0A9P6I5R0"/>
<evidence type="ECO:0000256" key="1">
    <source>
        <dbReference type="SAM" id="SignalP"/>
    </source>
</evidence>
<sequence>MRFSTVFAAATAALSAGVEGYLVRVGLPKTIKLGDVWEARVNTAIQQPRQDLVVWGASPAGSTYPGSIGIEFARTKLDDALSGGYNDTIPGLTIPEGLRITPGEWSIQAVILQWAGAAQQPSLETYFWNVTIGDVTSEELVWQVARGPQSTRCNLQ</sequence>
<gene>
    <name evidence="2" type="ORF">CkaCkLH20_05734</name>
</gene>
<dbReference type="GeneID" id="62161526"/>
<dbReference type="InterPro" id="IPR045469">
    <property type="entry name" value="Nis1"/>
</dbReference>
<proteinExistence type="predicted"/>
<reference evidence="2" key="1">
    <citation type="submission" date="2020-03" db="EMBL/GenBank/DDBJ databases">
        <authorList>
            <person name="He L."/>
        </authorList>
    </citation>
    <scope>NUCLEOTIDE SEQUENCE</scope>
    <source>
        <strain evidence="2">CkLH20</strain>
    </source>
</reference>
<dbReference type="Proteomes" id="UP000781932">
    <property type="component" value="Unassembled WGS sequence"/>
</dbReference>
<evidence type="ECO:0000313" key="3">
    <source>
        <dbReference type="Proteomes" id="UP000781932"/>
    </source>
</evidence>
<accession>A0A9P6I5R0</accession>
<reference evidence="2" key="2">
    <citation type="submission" date="2020-11" db="EMBL/GenBank/DDBJ databases">
        <title>Whole genome sequencing of Colletotrichum sp.</title>
        <authorList>
            <person name="Li H."/>
        </authorList>
    </citation>
    <scope>NUCLEOTIDE SEQUENCE</scope>
    <source>
        <strain evidence="2">CkLH20</strain>
    </source>
</reference>
<dbReference type="OrthoDB" id="3913322at2759"/>
<dbReference type="Pfam" id="PF19271">
    <property type="entry name" value="Nis1"/>
    <property type="match status" value="1"/>
</dbReference>
<protein>
    <recommendedName>
        <fullName evidence="4">Secreted protein</fullName>
    </recommendedName>
</protein>
<name>A0A9P6I5R0_9PEZI</name>
<evidence type="ECO:0000313" key="2">
    <source>
        <dbReference type="EMBL" id="KAF9876888.1"/>
    </source>
</evidence>
<feature type="chain" id="PRO_5040458869" description="Secreted protein" evidence="1">
    <location>
        <begin position="21"/>
        <end position="156"/>
    </location>
</feature>
<keyword evidence="1" id="KW-0732">Signal</keyword>
<comment type="caution">
    <text evidence="2">The sequence shown here is derived from an EMBL/GenBank/DDBJ whole genome shotgun (WGS) entry which is preliminary data.</text>
</comment>
<organism evidence="2 3">
    <name type="scientific">Colletotrichum karsti</name>
    <dbReference type="NCBI Taxonomy" id="1095194"/>
    <lineage>
        <taxon>Eukaryota</taxon>
        <taxon>Fungi</taxon>
        <taxon>Dikarya</taxon>
        <taxon>Ascomycota</taxon>
        <taxon>Pezizomycotina</taxon>
        <taxon>Sordariomycetes</taxon>
        <taxon>Hypocreomycetidae</taxon>
        <taxon>Glomerellales</taxon>
        <taxon>Glomerellaceae</taxon>
        <taxon>Colletotrichum</taxon>
        <taxon>Colletotrichum boninense species complex</taxon>
    </lineage>
</organism>
<dbReference type="EMBL" id="JAATWM020000016">
    <property type="protein sequence ID" value="KAF9876888.1"/>
    <property type="molecule type" value="Genomic_DNA"/>
</dbReference>